<sequence length="157" mass="17770">MRSKMLFSEAEDLLDEIETEVSERKSEAEFETTTSKVRNFITNVYVNPFEKKIESRIEDVLNDLEYLSNQVELLELKKSRGVGDGVGVGRKFSPRLPSSSLVDESSIYGRDDDKEVITKFLLSEDESGNHPSVIHYSGHGWVGKRPPLPSLYTRITG</sequence>
<proteinExistence type="predicted"/>
<dbReference type="AlphaFoldDB" id="A0AAD7LAF3"/>
<dbReference type="KEGG" id="qsa:O6P43_026115"/>
<name>A0AAD7LAF3_QUISA</name>
<organism evidence="1 2">
    <name type="scientific">Quillaja saponaria</name>
    <name type="common">Soap bark tree</name>
    <dbReference type="NCBI Taxonomy" id="32244"/>
    <lineage>
        <taxon>Eukaryota</taxon>
        <taxon>Viridiplantae</taxon>
        <taxon>Streptophyta</taxon>
        <taxon>Embryophyta</taxon>
        <taxon>Tracheophyta</taxon>
        <taxon>Spermatophyta</taxon>
        <taxon>Magnoliopsida</taxon>
        <taxon>eudicotyledons</taxon>
        <taxon>Gunneridae</taxon>
        <taxon>Pentapetalae</taxon>
        <taxon>rosids</taxon>
        <taxon>fabids</taxon>
        <taxon>Fabales</taxon>
        <taxon>Quillajaceae</taxon>
        <taxon>Quillaja</taxon>
    </lineage>
</organism>
<evidence type="ECO:0000313" key="1">
    <source>
        <dbReference type="EMBL" id="KAJ7954545.1"/>
    </source>
</evidence>
<keyword evidence="2" id="KW-1185">Reference proteome</keyword>
<protein>
    <submittedName>
        <fullName evidence="1">Disease resistance protein</fullName>
    </submittedName>
</protein>
<evidence type="ECO:0000313" key="2">
    <source>
        <dbReference type="Proteomes" id="UP001163823"/>
    </source>
</evidence>
<dbReference type="Proteomes" id="UP001163823">
    <property type="component" value="Chromosome 10"/>
</dbReference>
<dbReference type="EMBL" id="JARAOO010000010">
    <property type="protein sequence ID" value="KAJ7954545.1"/>
    <property type="molecule type" value="Genomic_DNA"/>
</dbReference>
<comment type="caution">
    <text evidence="1">The sequence shown here is derived from an EMBL/GenBank/DDBJ whole genome shotgun (WGS) entry which is preliminary data.</text>
</comment>
<accession>A0AAD7LAF3</accession>
<reference evidence="1" key="1">
    <citation type="journal article" date="2023" name="Science">
        <title>Elucidation of the pathway for biosynthesis of saponin adjuvants from the soapbark tree.</title>
        <authorList>
            <person name="Reed J."/>
            <person name="Orme A."/>
            <person name="El-Demerdash A."/>
            <person name="Owen C."/>
            <person name="Martin L.B.B."/>
            <person name="Misra R.C."/>
            <person name="Kikuchi S."/>
            <person name="Rejzek M."/>
            <person name="Martin A.C."/>
            <person name="Harkess A."/>
            <person name="Leebens-Mack J."/>
            <person name="Louveau T."/>
            <person name="Stephenson M.J."/>
            <person name="Osbourn A."/>
        </authorList>
    </citation>
    <scope>NUCLEOTIDE SEQUENCE</scope>
    <source>
        <strain evidence="1">S10</strain>
    </source>
</reference>
<gene>
    <name evidence="1" type="ORF">O6P43_026115</name>
</gene>